<gene>
    <name evidence="9" type="ORF">VRU48_03710</name>
</gene>
<evidence type="ECO:0000256" key="1">
    <source>
        <dbReference type="ARBA" id="ARBA00004442"/>
    </source>
</evidence>
<comment type="similarity">
    <text evidence="2">Belongs to the SusD family.</text>
</comment>
<evidence type="ECO:0000256" key="2">
    <source>
        <dbReference type="ARBA" id="ARBA00006275"/>
    </source>
</evidence>
<organism evidence="9 10">
    <name type="scientific">Pedobacter albus</name>
    <dbReference type="NCBI Taxonomy" id="3113905"/>
    <lineage>
        <taxon>Bacteria</taxon>
        <taxon>Pseudomonadati</taxon>
        <taxon>Bacteroidota</taxon>
        <taxon>Sphingobacteriia</taxon>
        <taxon>Sphingobacteriales</taxon>
        <taxon>Sphingobacteriaceae</taxon>
        <taxon>Pedobacter</taxon>
    </lineage>
</organism>
<comment type="caution">
    <text evidence="9">The sequence shown here is derived from an EMBL/GenBank/DDBJ whole genome shotgun (WGS) entry which is preliminary data.</text>
</comment>
<keyword evidence="10" id="KW-1185">Reference proteome</keyword>
<name>A0ABU7I4E4_9SPHI</name>
<evidence type="ECO:0000313" key="9">
    <source>
        <dbReference type="EMBL" id="MEE1944201.1"/>
    </source>
</evidence>
<evidence type="ECO:0000313" key="10">
    <source>
        <dbReference type="Proteomes" id="UP001336835"/>
    </source>
</evidence>
<evidence type="ECO:0000259" key="8">
    <source>
        <dbReference type="Pfam" id="PF14322"/>
    </source>
</evidence>
<evidence type="ECO:0000256" key="4">
    <source>
        <dbReference type="ARBA" id="ARBA00023136"/>
    </source>
</evidence>
<evidence type="ECO:0000256" key="3">
    <source>
        <dbReference type="ARBA" id="ARBA00022729"/>
    </source>
</evidence>
<keyword evidence="5" id="KW-0998">Cell outer membrane</keyword>
<protein>
    <submittedName>
        <fullName evidence="9">RagB/SusD family nutrient uptake outer membrane protein</fullName>
    </submittedName>
</protein>
<dbReference type="RefSeq" id="WP_330106576.1">
    <property type="nucleotide sequence ID" value="NZ_JAZDQT010000001.1"/>
</dbReference>
<evidence type="ECO:0000256" key="6">
    <source>
        <dbReference type="SAM" id="SignalP"/>
    </source>
</evidence>
<evidence type="ECO:0000259" key="7">
    <source>
        <dbReference type="Pfam" id="PF07980"/>
    </source>
</evidence>
<evidence type="ECO:0000256" key="5">
    <source>
        <dbReference type="ARBA" id="ARBA00023237"/>
    </source>
</evidence>
<dbReference type="Pfam" id="PF14322">
    <property type="entry name" value="SusD-like_3"/>
    <property type="match status" value="1"/>
</dbReference>
<feature type="signal peptide" evidence="6">
    <location>
        <begin position="1"/>
        <end position="21"/>
    </location>
</feature>
<dbReference type="SUPFAM" id="SSF48452">
    <property type="entry name" value="TPR-like"/>
    <property type="match status" value="1"/>
</dbReference>
<accession>A0ABU7I4E4</accession>
<keyword evidence="4" id="KW-0472">Membrane</keyword>
<keyword evidence="3 6" id="KW-0732">Signal</keyword>
<dbReference type="InterPro" id="IPR033985">
    <property type="entry name" value="SusD-like_N"/>
</dbReference>
<dbReference type="InterPro" id="IPR012944">
    <property type="entry name" value="SusD_RagB_dom"/>
</dbReference>
<dbReference type="Gene3D" id="1.25.40.390">
    <property type="match status" value="1"/>
</dbReference>
<sequence length="476" mass="54039">MKKWFNYMLLCLALASLPSCKKWLDVRPEDKFTEADLYTNASGFEDAMNGLYLQCSSTNMYGARLTMTTMDALAKLYHLTSENNLYQIANYNYGDASSLSQIDATWSNLYKAILNMNKLLQSLETYGNVLDLKTRNMYKGEVLALRAFCYFDLMRMFTKPYALSPTDNVLPYYDKATYEISDFKSNAFIMERILKDLGDAEQLLQQNDPAVTQAQVSKATLSLVRNSRNYRMNYYAVKALQARVNLWKDDKPAALAAAQTLIANQAKFPWTEFSDLNISESSNKVFATEMIFGIESTELTKTFNDNFAPSLLDGKILAGNPTGAFISATIFEGFASDYRFQFVWKIDGKPYYTFFKYKNGSNVSQSCNNTIPLIKMGEMYLIAAECETDPAKALDNLNALRTHRGIAALVGSLSTTQLNDRIMREYRKEFYGEGQLFFYYKRKQMTSVAGATNNVIVSMSPSNYTFPIPLSETRPR</sequence>
<reference evidence="9 10" key="1">
    <citation type="submission" date="2024-01" db="EMBL/GenBank/DDBJ databases">
        <title>Pedobacter sp. nov., isolated from fresh soil.</title>
        <authorList>
            <person name="Le N.T.T."/>
        </authorList>
    </citation>
    <scope>NUCLEOTIDE SEQUENCE [LARGE SCALE GENOMIC DNA]</scope>
    <source>
        <strain evidence="9 10">KR3-3</strain>
    </source>
</reference>
<feature type="domain" description="SusD-like N-terminal" evidence="8">
    <location>
        <begin position="22"/>
        <end position="211"/>
    </location>
</feature>
<proteinExistence type="inferred from homology"/>
<feature type="chain" id="PRO_5045687364" evidence="6">
    <location>
        <begin position="22"/>
        <end position="476"/>
    </location>
</feature>
<dbReference type="Proteomes" id="UP001336835">
    <property type="component" value="Unassembled WGS sequence"/>
</dbReference>
<comment type="subcellular location">
    <subcellularLocation>
        <location evidence="1">Cell outer membrane</location>
    </subcellularLocation>
</comment>
<dbReference type="InterPro" id="IPR011990">
    <property type="entry name" value="TPR-like_helical_dom_sf"/>
</dbReference>
<dbReference type="Pfam" id="PF07980">
    <property type="entry name" value="SusD_RagB"/>
    <property type="match status" value="1"/>
</dbReference>
<feature type="domain" description="RagB/SusD" evidence="7">
    <location>
        <begin position="351"/>
        <end position="463"/>
    </location>
</feature>
<dbReference type="EMBL" id="JAZDQT010000001">
    <property type="protein sequence ID" value="MEE1944201.1"/>
    <property type="molecule type" value="Genomic_DNA"/>
</dbReference>